<protein>
    <recommendedName>
        <fullName evidence="4">DUF4365 domain-containing protein</fullName>
    </recommendedName>
</protein>
<dbReference type="RefSeq" id="WP_071911166.1">
    <property type="nucleotide sequence ID" value="NZ_CP017637.1"/>
</dbReference>
<keyword evidence="1" id="KW-0812">Transmembrane</keyword>
<proteinExistence type="predicted"/>
<evidence type="ECO:0008006" key="4">
    <source>
        <dbReference type="Google" id="ProtNLM"/>
    </source>
</evidence>
<dbReference type="Proteomes" id="UP000181962">
    <property type="component" value="Chromosome"/>
</dbReference>
<sequence>MRSWCQALAAARFSAFVIAREDIGHIGEQQFQLLCVQAGLICNKSSVDVMGWDFMVEFPAEHFRDGAALDQRQAKAVRVQLKSTVGRTSSRVRLSLSSLDRLAKDAHPSIIVVFRISQEGKLQSGYLVHLPFVQFAAVVVVIFSKLLKIIRFRAG</sequence>
<feature type="transmembrane region" description="Helical" evidence="1">
    <location>
        <begin position="126"/>
        <end position="147"/>
    </location>
</feature>
<dbReference type="OrthoDB" id="6878627at2"/>
<keyword evidence="1" id="KW-1133">Transmembrane helix</keyword>
<reference evidence="2 3" key="1">
    <citation type="submission" date="2016-11" db="EMBL/GenBank/DDBJ databases">
        <title>Complete Genome Sequence of Bradyrhizobium sp. strain J5, an isolated from soybean nodule in Hokkaido.</title>
        <authorList>
            <person name="Kanehara K."/>
        </authorList>
    </citation>
    <scope>NUCLEOTIDE SEQUENCE [LARGE SCALE GENOMIC DNA]</scope>
    <source>
        <strain evidence="2 3">J5</strain>
    </source>
</reference>
<organism evidence="2 3">
    <name type="scientific">Bradyrhizobium japonicum</name>
    <dbReference type="NCBI Taxonomy" id="375"/>
    <lineage>
        <taxon>Bacteria</taxon>
        <taxon>Pseudomonadati</taxon>
        <taxon>Pseudomonadota</taxon>
        <taxon>Alphaproteobacteria</taxon>
        <taxon>Hyphomicrobiales</taxon>
        <taxon>Nitrobacteraceae</taxon>
        <taxon>Bradyrhizobium</taxon>
    </lineage>
</organism>
<evidence type="ECO:0000313" key="3">
    <source>
        <dbReference type="Proteomes" id="UP000181962"/>
    </source>
</evidence>
<evidence type="ECO:0000313" key="2">
    <source>
        <dbReference type="EMBL" id="APG09940.1"/>
    </source>
</evidence>
<evidence type="ECO:0000256" key="1">
    <source>
        <dbReference type="SAM" id="Phobius"/>
    </source>
</evidence>
<dbReference type="EMBL" id="CP017637">
    <property type="protein sequence ID" value="APG09940.1"/>
    <property type="molecule type" value="Genomic_DNA"/>
</dbReference>
<gene>
    <name evidence="2" type="ORF">BKD09_16570</name>
</gene>
<accession>A0A1L3F9F2</accession>
<dbReference type="AlphaFoldDB" id="A0A1L3F9F2"/>
<name>A0A1L3F9F2_BRAJP</name>
<keyword evidence="1" id="KW-0472">Membrane</keyword>